<keyword evidence="5 6" id="KW-0472">Membrane</keyword>
<dbReference type="RefSeq" id="WP_152581336.1">
    <property type="nucleotide sequence ID" value="NZ_QDAG01000009.1"/>
</dbReference>
<feature type="transmembrane region" description="Helical" evidence="6">
    <location>
        <begin position="337"/>
        <end position="357"/>
    </location>
</feature>
<sequence length="886" mass="96947">MNGTATSKRASRHSSWAPLGTDLRSWLSDHLFAIIITGIFVAANIVRWIWLAVLRLSVAASTPSPNAMRRPTMPGAGAGHGANPANAQDFLFAQFTHLLESTFFVHGPIALLIFAALLLGGIGFAQSRFGTARTAVLLVVNTVAGIALGLLVCVLVNRPLVNWIWLRHVTVSLSPFILVAGVVMAASAFTSALWQRRITLLCYAFVSAELLFSGNPGDYCTLAVVVLGHIAGRLLRRYDQRDAQSMSPAERADEAARTMWWRGTDYEMRRLLAAVQLILAVGPVLAITSHIHAGILTNLGLFMSNSFGDDTLMNVCTANNSASSCIALAGVHHAALLVVWIGVLLPVAALATVAWGLYRGRRLAAWTSILFNTATALFVLIDYLVFPLVFNLTDKAAEHHYALTPDFIVTTLPPLILAIMIARNLAHFPVPTTRRHILRGSIAVAAGALALGIVYVFAGLTHPRDFVPKARFSTLVLDILHRFLPVGFAGRITPTLRPRTIGMSMLAQLLTVALWLIVLAVFLLWFRDSPDSSGRGRTAAGRLVEQDGESMSFMTTWEGNRYWFSASGRSAIAYRVLHGVALTVTGPFGDPTEYASSLREFIRFCARQSWSPAFYAVHEAMREELERLGCSCMKVGTEMIVIPGQWQTKGKKWQDIRTAINKAKRSGVTDVLTTFEGAGWTVQQQIVGISEQWAQLKALPEMKFTLGGVEELSDERVALLYAVDADGVVQGVTSWMPTYRGGRVIGWTLDFMRHRTDSPNGIMEFLIARMAERLRDEGEKDPAHAAEFMSLSAAPLAGLGGEDTQSTADAEIIEHAMQIVADMLEPAYGFKSLFFFKRKFQPEEAPIYLCYPDPAKPAQIGLAVVSAYVPEFKASQIAEMLKTMRG</sequence>
<organism evidence="8 9">
    <name type="scientific">Bifidobacterium tibiigranuli</name>
    <dbReference type="NCBI Taxonomy" id="2172043"/>
    <lineage>
        <taxon>Bacteria</taxon>
        <taxon>Bacillati</taxon>
        <taxon>Actinomycetota</taxon>
        <taxon>Actinomycetes</taxon>
        <taxon>Bifidobacteriales</taxon>
        <taxon>Bifidobacteriaceae</taxon>
        <taxon>Bifidobacterium</taxon>
    </lineage>
</organism>
<feature type="transmembrane region" description="Helical" evidence="6">
    <location>
        <begin position="369"/>
        <end position="390"/>
    </location>
</feature>
<evidence type="ECO:0000256" key="4">
    <source>
        <dbReference type="ARBA" id="ARBA00022989"/>
    </source>
</evidence>
<feature type="transmembrane region" description="Helical" evidence="6">
    <location>
        <begin position="136"/>
        <end position="157"/>
    </location>
</feature>
<keyword evidence="9" id="KW-1185">Reference proteome</keyword>
<feature type="transmembrane region" description="Helical" evidence="6">
    <location>
        <begin position="437"/>
        <end position="458"/>
    </location>
</feature>
<dbReference type="GO" id="GO:0016755">
    <property type="term" value="F:aminoacyltransferase activity"/>
    <property type="evidence" value="ECO:0007669"/>
    <property type="project" value="TreeGrafter"/>
</dbReference>
<dbReference type="InterPro" id="IPR024320">
    <property type="entry name" value="LPG_synthase_C"/>
</dbReference>
<gene>
    <name evidence="8" type="ORF">DDE84_08830</name>
</gene>
<comment type="caution">
    <text evidence="8">The sequence shown here is derived from an EMBL/GenBank/DDBJ whole genome shotgun (WGS) entry which is preliminary data.</text>
</comment>
<dbReference type="Pfam" id="PF09924">
    <property type="entry name" value="LPG_synthase_C"/>
    <property type="match status" value="1"/>
</dbReference>
<dbReference type="GO" id="GO:0005886">
    <property type="term" value="C:plasma membrane"/>
    <property type="evidence" value="ECO:0007669"/>
    <property type="project" value="UniProtKB-SubCell"/>
</dbReference>
<feature type="transmembrane region" description="Helical" evidence="6">
    <location>
        <begin position="103"/>
        <end position="124"/>
    </location>
</feature>
<protein>
    <submittedName>
        <fullName evidence="8">DUF2156 domain-containing protein</fullName>
    </submittedName>
</protein>
<dbReference type="GO" id="GO:0055091">
    <property type="term" value="P:phospholipid homeostasis"/>
    <property type="evidence" value="ECO:0007669"/>
    <property type="project" value="TreeGrafter"/>
</dbReference>
<feature type="transmembrane region" description="Helical" evidence="6">
    <location>
        <begin position="505"/>
        <end position="526"/>
    </location>
</feature>
<evidence type="ECO:0000256" key="3">
    <source>
        <dbReference type="ARBA" id="ARBA00022692"/>
    </source>
</evidence>
<evidence type="ECO:0000256" key="2">
    <source>
        <dbReference type="ARBA" id="ARBA00022475"/>
    </source>
</evidence>
<accession>A0A5N6RZ67</accession>
<feature type="transmembrane region" description="Helical" evidence="6">
    <location>
        <begin position="271"/>
        <end position="295"/>
    </location>
</feature>
<keyword evidence="2" id="KW-1003">Cell membrane</keyword>
<dbReference type="OrthoDB" id="594838at2"/>
<dbReference type="AlphaFoldDB" id="A0A5N6RZ67"/>
<evidence type="ECO:0000313" key="9">
    <source>
        <dbReference type="Proteomes" id="UP000325415"/>
    </source>
</evidence>
<dbReference type="EMBL" id="QDAG01000009">
    <property type="protein sequence ID" value="KAE8127125.1"/>
    <property type="molecule type" value="Genomic_DNA"/>
</dbReference>
<dbReference type="GeneID" id="78127784"/>
<reference evidence="8 9" key="1">
    <citation type="submission" date="2018-04" db="EMBL/GenBank/DDBJ databases">
        <authorList>
            <person name="Eckel V.P."/>
            <person name="Vogel R.F."/>
        </authorList>
    </citation>
    <scope>NUCLEOTIDE SEQUENCE [LARGE SCALE GENOMIC DNA]</scope>
    <source>
        <strain evidence="9">TMW 2.1764</strain>
    </source>
</reference>
<name>A0A5N6RZ67_9BIFI</name>
<dbReference type="InterPro" id="IPR051211">
    <property type="entry name" value="PG_lysyltransferase"/>
</dbReference>
<dbReference type="PANTHER" id="PTHR34697:SF2">
    <property type="entry name" value="PHOSPHATIDYLGLYCEROL LYSYLTRANSFERASE"/>
    <property type="match status" value="1"/>
</dbReference>
<evidence type="ECO:0000259" key="7">
    <source>
        <dbReference type="Pfam" id="PF09924"/>
    </source>
</evidence>
<keyword evidence="4 6" id="KW-1133">Transmembrane helix</keyword>
<dbReference type="PANTHER" id="PTHR34697">
    <property type="entry name" value="PHOSPHATIDYLGLYCEROL LYSYLTRANSFERASE"/>
    <property type="match status" value="1"/>
</dbReference>
<proteinExistence type="predicted"/>
<evidence type="ECO:0000256" key="1">
    <source>
        <dbReference type="ARBA" id="ARBA00004651"/>
    </source>
</evidence>
<feature type="transmembrane region" description="Helical" evidence="6">
    <location>
        <begin position="402"/>
        <end position="425"/>
    </location>
</feature>
<evidence type="ECO:0000256" key="6">
    <source>
        <dbReference type="SAM" id="Phobius"/>
    </source>
</evidence>
<evidence type="ECO:0000256" key="5">
    <source>
        <dbReference type="ARBA" id="ARBA00023136"/>
    </source>
</evidence>
<feature type="transmembrane region" description="Helical" evidence="6">
    <location>
        <begin position="31"/>
        <end position="50"/>
    </location>
</feature>
<dbReference type="Proteomes" id="UP000325415">
    <property type="component" value="Unassembled WGS sequence"/>
</dbReference>
<evidence type="ECO:0000313" key="8">
    <source>
        <dbReference type="EMBL" id="KAE8127125.1"/>
    </source>
</evidence>
<keyword evidence="3 6" id="KW-0812">Transmembrane</keyword>
<comment type="subcellular location">
    <subcellularLocation>
        <location evidence="1">Cell membrane</location>
        <topology evidence="1">Multi-pass membrane protein</topology>
    </subcellularLocation>
</comment>
<feature type="transmembrane region" description="Helical" evidence="6">
    <location>
        <begin position="169"/>
        <end position="194"/>
    </location>
</feature>
<feature type="domain" description="Phosphatidylglycerol lysyltransferase C-terminal" evidence="7">
    <location>
        <begin position="544"/>
        <end position="851"/>
    </location>
</feature>